<dbReference type="Proteomes" id="UP000243052">
    <property type="component" value="Chromosome viii"/>
</dbReference>
<comment type="catalytic activity">
    <reaction evidence="6">
        <text>L-methionyl-[protein] + [thioredoxin]-disulfide + H2O = L-methionyl-(S)-S-oxide-[protein] + [thioredoxin]-dithiol</text>
        <dbReference type="Rhea" id="RHEA:14217"/>
        <dbReference type="Rhea" id="RHEA-COMP:10698"/>
        <dbReference type="Rhea" id="RHEA-COMP:10700"/>
        <dbReference type="Rhea" id="RHEA-COMP:12313"/>
        <dbReference type="Rhea" id="RHEA-COMP:12315"/>
        <dbReference type="ChEBI" id="CHEBI:15377"/>
        <dbReference type="ChEBI" id="CHEBI:16044"/>
        <dbReference type="ChEBI" id="CHEBI:29950"/>
        <dbReference type="ChEBI" id="CHEBI:44120"/>
        <dbReference type="ChEBI" id="CHEBI:50058"/>
        <dbReference type="EC" id="1.8.4.11"/>
    </reaction>
</comment>
<dbReference type="Pfam" id="PF01625">
    <property type="entry name" value="PMSR"/>
    <property type="match status" value="1"/>
</dbReference>
<proteinExistence type="inferred from homology"/>
<dbReference type="OrthoDB" id="77405at2759"/>
<dbReference type="InterPro" id="IPR050162">
    <property type="entry name" value="MsrA_MetSO_reductase"/>
</dbReference>
<dbReference type="EC" id="1.8.4.11" evidence="2"/>
<evidence type="ECO:0000256" key="1">
    <source>
        <dbReference type="ARBA" id="ARBA00005591"/>
    </source>
</evidence>
<dbReference type="GO" id="GO:0008113">
    <property type="term" value="F:peptide-methionine (S)-S-oxide reductase activity"/>
    <property type="evidence" value="ECO:0007669"/>
    <property type="project" value="UniProtKB-EC"/>
</dbReference>
<dbReference type="STRING" id="45286.A0A0X8HWG5"/>
<evidence type="ECO:0000256" key="4">
    <source>
        <dbReference type="ARBA" id="ARBA00030273"/>
    </source>
</evidence>
<dbReference type="GO" id="GO:0005737">
    <property type="term" value="C:cytoplasm"/>
    <property type="evidence" value="ECO:0007669"/>
    <property type="project" value="TreeGrafter"/>
</dbReference>
<name>A0A0X8HWG5_9SACH</name>
<keyword evidence="3" id="KW-0560">Oxidoreductase</keyword>
<evidence type="ECO:0000313" key="9">
    <source>
        <dbReference type="EMBL" id="AMD22685.1"/>
    </source>
</evidence>
<dbReference type="RefSeq" id="XP_017989681.1">
    <property type="nucleotide sequence ID" value="XM_018134047.1"/>
</dbReference>
<dbReference type="SUPFAM" id="SSF55068">
    <property type="entry name" value="Peptide methionine sulfoxide reductase"/>
    <property type="match status" value="1"/>
</dbReference>
<evidence type="ECO:0000256" key="7">
    <source>
        <dbReference type="ARBA" id="ARBA00048782"/>
    </source>
</evidence>
<dbReference type="Gene3D" id="3.30.1060.10">
    <property type="entry name" value="Peptide methionine sulphoxide reductase MsrA"/>
    <property type="match status" value="1"/>
</dbReference>
<dbReference type="AlphaFoldDB" id="A0A0X8HWG5"/>
<evidence type="ECO:0000256" key="2">
    <source>
        <dbReference type="ARBA" id="ARBA00012502"/>
    </source>
</evidence>
<dbReference type="GeneID" id="28726046"/>
<accession>A0A0X8HWG5</accession>
<comment type="similarity">
    <text evidence="1">Belongs to the MsrA Met sulfoxide reductase family.</text>
</comment>
<dbReference type="PANTHER" id="PTHR42799:SF2">
    <property type="entry name" value="MITOCHONDRIAL PEPTIDE METHIONINE SULFOXIDE REDUCTASE"/>
    <property type="match status" value="1"/>
</dbReference>
<dbReference type="NCBIfam" id="TIGR00401">
    <property type="entry name" value="msrA"/>
    <property type="match status" value="1"/>
</dbReference>
<comment type="catalytic activity">
    <reaction evidence="7">
        <text>[thioredoxin]-disulfide + L-methionine + H2O = L-methionine (S)-S-oxide + [thioredoxin]-dithiol</text>
        <dbReference type="Rhea" id="RHEA:19993"/>
        <dbReference type="Rhea" id="RHEA-COMP:10698"/>
        <dbReference type="Rhea" id="RHEA-COMP:10700"/>
        <dbReference type="ChEBI" id="CHEBI:15377"/>
        <dbReference type="ChEBI" id="CHEBI:29950"/>
        <dbReference type="ChEBI" id="CHEBI:50058"/>
        <dbReference type="ChEBI" id="CHEBI:57844"/>
        <dbReference type="ChEBI" id="CHEBI:58772"/>
        <dbReference type="EC" id="1.8.4.11"/>
    </reaction>
</comment>
<feature type="domain" description="Peptide methionine sulphoxide reductase MsrA" evidence="8">
    <location>
        <begin position="26"/>
        <end position="181"/>
    </location>
</feature>
<dbReference type="FunFam" id="3.30.1060.10:FF:000006">
    <property type="entry name" value="Peptide methionine sulfoxide reductase"/>
    <property type="match status" value="1"/>
</dbReference>
<evidence type="ECO:0000313" key="10">
    <source>
        <dbReference type="Proteomes" id="UP000243052"/>
    </source>
</evidence>
<organism evidence="9 10">
    <name type="scientific">Eremothecium sinecaudum</name>
    <dbReference type="NCBI Taxonomy" id="45286"/>
    <lineage>
        <taxon>Eukaryota</taxon>
        <taxon>Fungi</taxon>
        <taxon>Dikarya</taxon>
        <taxon>Ascomycota</taxon>
        <taxon>Saccharomycotina</taxon>
        <taxon>Saccharomycetes</taxon>
        <taxon>Saccharomycetales</taxon>
        <taxon>Saccharomycetaceae</taxon>
        <taxon>Eremothecium</taxon>
    </lineage>
</organism>
<dbReference type="GO" id="GO:0034599">
    <property type="term" value="P:cellular response to oxidative stress"/>
    <property type="evidence" value="ECO:0007669"/>
    <property type="project" value="UniProtKB-ARBA"/>
</dbReference>
<gene>
    <name evidence="9" type="ORF">AW171_hschr84736</name>
</gene>
<reference evidence="9 10" key="1">
    <citation type="submission" date="2016-01" db="EMBL/GenBank/DDBJ databases">
        <title>Genome sequence of the yeast Holleya sinecauda.</title>
        <authorList>
            <person name="Dietrich F.S."/>
        </authorList>
    </citation>
    <scope>NUCLEOTIDE SEQUENCE [LARGE SCALE GENOMIC DNA]</scope>
    <source>
        <strain evidence="9 10">ATCC 58844</strain>
    </source>
</reference>
<evidence type="ECO:0000259" key="8">
    <source>
        <dbReference type="Pfam" id="PF01625"/>
    </source>
</evidence>
<sequence>MTVKFMLNSSVSKTIKYNPQTDKLLTVAAGCFWGTEHIYRKHLGNRLTDCKVGYSNGIVNSKDGGSITYEKVCAGNTNFAEVLQISYNPQIITLKELVDFFFRMHDPTTANSQGPDVGTQYRSALFAHSESDLQELLKLKAEWQAKWHNSIITEVAMTESFYDAETYHQLYLNKNPVGYQCPSHYLRNI</sequence>
<evidence type="ECO:0000256" key="5">
    <source>
        <dbReference type="ARBA" id="ARBA00030643"/>
    </source>
</evidence>
<evidence type="ECO:0000256" key="6">
    <source>
        <dbReference type="ARBA" id="ARBA00047806"/>
    </source>
</evidence>
<dbReference type="InterPro" id="IPR002569">
    <property type="entry name" value="Met_Sox_Rdtase_MsrA_dom"/>
</dbReference>
<dbReference type="EMBL" id="CP014248">
    <property type="protein sequence ID" value="AMD22685.1"/>
    <property type="molecule type" value="Genomic_DNA"/>
</dbReference>
<dbReference type="InterPro" id="IPR036509">
    <property type="entry name" value="Met_Sox_Rdtase_MsrA_sf"/>
</dbReference>
<evidence type="ECO:0000256" key="3">
    <source>
        <dbReference type="ARBA" id="ARBA00023002"/>
    </source>
</evidence>
<dbReference type="HAMAP" id="MF_01401">
    <property type="entry name" value="MsrA"/>
    <property type="match status" value="1"/>
</dbReference>
<keyword evidence="10" id="KW-1185">Reference proteome</keyword>
<protein>
    <recommendedName>
        <fullName evidence="2">peptide-methionine (S)-S-oxide reductase</fullName>
        <ecNumber evidence="2">1.8.4.11</ecNumber>
    </recommendedName>
    <alternativeName>
        <fullName evidence="5">Peptide-methionine (S)-S-oxide reductase</fullName>
    </alternativeName>
    <alternativeName>
        <fullName evidence="4">Protein-methionine-S-oxide reductase</fullName>
    </alternativeName>
</protein>
<dbReference type="PANTHER" id="PTHR42799">
    <property type="entry name" value="MITOCHONDRIAL PEPTIDE METHIONINE SULFOXIDE REDUCTASE"/>
    <property type="match status" value="1"/>
</dbReference>